<dbReference type="InterPro" id="IPR013324">
    <property type="entry name" value="RNA_pol_sigma_r3/r4-like"/>
</dbReference>
<comment type="caution">
    <text evidence="2">The sequence shown here is derived from an EMBL/GenBank/DDBJ whole genome shotgun (WGS) entry which is preliminary data.</text>
</comment>
<sequence>MDQSINAEDDESSMRGDLIPSAEISLDDAIVQEVPDLLPTKSMNQTYQSFSDIRKNVMHLYTFFQFNDHQISEKFSCAPQNVSKTKRRATSRRRKQYG</sequence>
<dbReference type="AlphaFoldDB" id="A0A841PMA0"/>
<dbReference type="RefSeq" id="WP_184403910.1">
    <property type="nucleotide sequence ID" value="NZ_JACHHJ010000002.1"/>
</dbReference>
<dbReference type="EMBL" id="JACHHJ010000002">
    <property type="protein sequence ID" value="MBB6449977.1"/>
    <property type="molecule type" value="Genomic_DNA"/>
</dbReference>
<protein>
    <submittedName>
        <fullName evidence="2">Uncharacterized protein</fullName>
    </submittedName>
</protein>
<keyword evidence="3" id="KW-1185">Reference proteome</keyword>
<reference evidence="2 3" key="1">
    <citation type="submission" date="2020-08" db="EMBL/GenBank/DDBJ databases">
        <title>Genomic Encyclopedia of Type Strains, Phase IV (KMG-IV): sequencing the most valuable type-strain genomes for metagenomic binning, comparative biology and taxonomic classification.</title>
        <authorList>
            <person name="Goeker M."/>
        </authorList>
    </citation>
    <scope>NUCLEOTIDE SEQUENCE [LARGE SCALE GENOMIC DNA]</scope>
    <source>
        <strain evidence="2 3">DSM 21769</strain>
    </source>
</reference>
<evidence type="ECO:0000313" key="2">
    <source>
        <dbReference type="EMBL" id="MBB6449977.1"/>
    </source>
</evidence>
<evidence type="ECO:0000256" key="1">
    <source>
        <dbReference type="SAM" id="MobiDB-lite"/>
    </source>
</evidence>
<evidence type="ECO:0000313" key="3">
    <source>
        <dbReference type="Proteomes" id="UP000568839"/>
    </source>
</evidence>
<dbReference type="Proteomes" id="UP000568839">
    <property type="component" value="Unassembled WGS sequence"/>
</dbReference>
<accession>A0A841PMA0</accession>
<proteinExistence type="predicted"/>
<feature type="compositionally biased region" description="Basic residues" evidence="1">
    <location>
        <begin position="84"/>
        <end position="98"/>
    </location>
</feature>
<name>A0A841PMA0_9BACL</name>
<organism evidence="2 3">
    <name type="scientific">Geomicrobium halophilum</name>
    <dbReference type="NCBI Taxonomy" id="549000"/>
    <lineage>
        <taxon>Bacteria</taxon>
        <taxon>Bacillati</taxon>
        <taxon>Bacillota</taxon>
        <taxon>Bacilli</taxon>
        <taxon>Bacillales</taxon>
        <taxon>Geomicrobium</taxon>
    </lineage>
</organism>
<gene>
    <name evidence="2" type="ORF">HNR44_001955</name>
</gene>
<feature type="region of interest" description="Disordered" evidence="1">
    <location>
        <begin position="79"/>
        <end position="98"/>
    </location>
</feature>
<dbReference type="SUPFAM" id="SSF88659">
    <property type="entry name" value="Sigma3 and sigma4 domains of RNA polymerase sigma factors"/>
    <property type="match status" value="1"/>
</dbReference>